<dbReference type="AlphaFoldDB" id="A0A4Q7VP73"/>
<organism evidence="2 3">
    <name type="scientific">Rivibacter subsaxonicus</name>
    <dbReference type="NCBI Taxonomy" id="457575"/>
    <lineage>
        <taxon>Bacteria</taxon>
        <taxon>Pseudomonadati</taxon>
        <taxon>Pseudomonadota</taxon>
        <taxon>Betaproteobacteria</taxon>
        <taxon>Burkholderiales</taxon>
        <taxon>Rivibacter</taxon>
    </lineage>
</organism>
<name>A0A4Q7VP73_9BURK</name>
<sequence length="398" mass="42070">MTMQRRDLLGAAAATALGGLWLPGMAAAQAPRASGAADRVLVLVELRGGNDSLNTVVPYADPLYAQLRPGIGLRPDELLKLDRGPQPLGLHPALAALMPLWQKREMALLAGLGYPQPNLSHFRSIEIWDTASRADEVLDEGWIARAMEAGLRDAGRFTTEGVAVGSAGLGALAGAKAVSLTRPEVFVNQARSLKPVAPRGNNAALEHILRVEGDVSQAAEGLRGAPVPLATEFPPTAFGQACKAVCQIVAGQRGKGGVPVFHLTHGSFDTHQNQPSLHANLLRQLAEGLAALQGGLVEAGAWERTLVLSYAEFGRRARQNQSNGTDHGTAATHFALGGAVKGGVHGRQPALDQFDASGNLHHGADFRSVCATVAQRWWGVDPEPVVRGRFDAIDFLRT</sequence>
<dbReference type="InterPro" id="IPR010869">
    <property type="entry name" value="DUF1501"/>
</dbReference>
<dbReference type="PANTHER" id="PTHR43737:SF1">
    <property type="entry name" value="DUF1501 DOMAIN-CONTAINING PROTEIN"/>
    <property type="match status" value="1"/>
</dbReference>
<feature type="chain" id="PRO_5020492469" evidence="1">
    <location>
        <begin position="27"/>
        <end position="398"/>
    </location>
</feature>
<feature type="signal peptide" evidence="1">
    <location>
        <begin position="1"/>
        <end position="26"/>
    </location>
</feature>
<dbReference type="PROSITE" id="PS51318">
    <property type="entry name" value="TAT"/>
    <property type="match status" value="1"/>
</dbReference>
<accession>A0A4Q7VP73</accession>
<keyword evidence="3" id="KW-1185">Reference proteome</keyword>
<evidence type="ECO:0000313" key="3">
    <source>
        <dbReference type="Proteomes" id="UP000293671"/>
    </source>
</evidence>
<dbReference type="Pfam" id="PF07394">
    <property type="entry name" value="DUF1501"/>
    <property type="match status" value="1"/>
</dbReference>
<keyword evidence="1" id="KW-0732">Signal</keyword>
<reference evidence="2 3" key="1">
    <citation type="submission" date="2019-02" db="EMBL/GenBank/DDBJ databases">
        <title>Genomic Encyclopedia of Type Strains, Phase IV (KMG-IV): sequencing the most valuable type-strain genomes for metagenomic binning, comparative biology and taxonomic classification.</title>
        <authorList>
            <person name="Goeker M."/>
        </authorList>
    </citation>
    <scope>NUCLEOTIDE SEQUENCE [LARGE SCALE GENOMIC DNA]</scope>
    <source>
        <strain evidence="2 3">DSM 19570</strain>
    </source>
</reference>
<gene>
    <name evidence="2" type="ORF">EV670_2610</name>
</gene>
<dbReference type="EMBL" id="SHKP01000006">
    <property type="protein sequence ID" value="RZT98200.1"/>
    <property type="molecule type" value="Genomic_DNA"/>
</dbReference>
<evidence type="ECO:0000313" key="2">
    <source>
        <dbReference type="EMBL" id="RZT98200.1"/>
    </source>
</evidence>
<proteinExistence type="predicted"/>
<protein>
    <submittedName>
        <fullName evidence="2">Uncharacterized protein (DUF1501 family)</fullName>
    </submittedName>
</protein>
<dbReference type="InterPro" id="IPR006311">
    <property type="entry name" value="TAT_signal"/>
</dbReference>
<evidence type="ECO:0000256" key="1">
    <source>
        <dbReference type="SAM" id="SignalP"/>
    </source>
</evidence>
<comment type="caution">
    <text evidence="2">The sequence shown here is derived from an EMBL/GenBank/DDBJ whole genome shotgun (WGS) entry which is preliminary data.</text>
</comment>
<dbReference type="Proteomes" id="UP000293671">
    <property type="component" value="Unassembled WGS sequence"/>
</dbReference>
<dbReference type="PANTHER" id="PTHR43737">
    <property type="entry name" value="BLL7424 PROTEIN"/>
    <property type="match status" value="1"/>
</dbReference>